<dbReference type="Gene3D" id="3.40.50.2300">
    <property type="match status" value="1"/>
</dbReference>
<feature type="domain" description="HDOD" evidence="8">
    <location>
        <begin position="148"/>
        <end position="338"/>
    </location>
</feature>
<dbReference type="InterPro" id="IPR013976">
    <property type="entry name" value="HDOD"/>
</dbReference>
<gene>
    <name evidence="9" type="ORF">AB9R89_14725</name>
</gene>
<dbReference type="PROSITE" id="PS50110">
    <property type="entry name" value="RESPONSE_REGULATORY"/>
    <property type="match status" value="1"/>
</dbReference>
<protein>
    <submittedName>
        <fullName evidence="9">Response regulator</fullName>
    </submittedName>
</protein>
<dbReference type="CDD" id="cd00156">
    <property type="entry name" value="REC"/>
    <property type="match status" value="1"/>
</dbReference>
<evidence type="ECO:0000256" key="5">
    <source>
        <dbReference type="ARBA" id="ARBA00023163"/>
    </source>
</evidence>
<dbReference type="SMART" id="SM00448">
    <property type="entry name" value="REC"/>
    <property type="match status" value="1"/>
</dbReference>
<dbReference type="PANTHER" id="PTHR48111:SF1">
    <property type="entry name" value="TWO-COMPONENT RESPONSE REGULATOR ORR33"/>
    <property type="match status" value="1"/>
</dbReference>
<organism evidence="9 10">
    <name type="scientific">Oceanimonas smirnovii</name>
    <dbReference type="NCBI Taxonomy" id="264574"/>
    <lineage>
        <taxon>Bacteria</taxon>
        <taxon>Pseudomonadati</taxon>
        <taxon>Pseudomonadota</taxon>
        <taxon>Gammaproteobacteria</taxon>
        <taxon>Aeromonadales</taxon>
        <taxon>Aeromonadaceae</taxon>
        <taxon>Oceanimonas</taxon>
    </lineage>
</organism>
<dbReference type="SUPFAM" id="SSF109604">
    <property type="entry name" value="HD-domain/PDEase-like"/>
    <property type="match status" value="1"/>
</dbReference>
<keyword evidence="10" id="KW-1185">Reference proteome</keyword>
<keyword evidence="3" id="KW-0805">Transcription regulation</keyword>
<evidence type="ECO:0000256" key="1">
    <source>
        <dbReference type="ARBA" id="ARBA00022553"/>
    </source>
</evidence>
<evidence type="ECO:0000313" key="9">
    <source>
        <dbReference type="EMBL" id="MFH7566561.1"/>
    </source>
</evidence>
<name>A0ABW7P4Z6_9GAMM</name>
<dbReference type="Gene3D" id="1.10.3210.10">
    <property type="entry name" value="Hypothetical protein af1432"/>
    <property type="match status" value="1"/>
</dbReference>
<keyword evidence="1 6" id="KW-0597">Phosphoprotein</keyword>
<comment type="caution">
    <text evidence="9">The sequence shown here is derived from an EMBL/GenBank/DDBJ whole genome shotgun (WGS) entry which is preliminary data.</text>
</comment>
<evidence type="ECO:0000259" key="8">
    <source>
        <dbReference type="PROSITE" id="PS51833"/>
    </source>
</evidence>
<proteinExistence type="predicted"/>
<dbReference type="PROSITE" id="PS51833">
    <property type="entry name" value="HDOD"/>
    <property type="match status" value="1"/>
</dbReference>
<evidence type="ECO:0000256" key="4">
    <source>
        <dbReference type="ARBA" id="ARBA00023125"/>
    </source>
</evidence>
<dbReference type="InterPro" id="IPR039420">
    <property type="entry name" value="WalR-like"/>
</dbReference>
<evidence type="ECO:0000256" key="2">
    <source>
        <dbReference type="ARBA" id="ARBA00023012"/>
    </source>
</evidence>
<dbReference type="PANTHER" id="PTHR48111">
    <property type="entry name" value="REGULATOR OF RPOS"/>
    <property type="match status" value="1"/>
</dbReference>
<accession>A0ABW7P4Z6</accession>
<sequence length="384" mass="42014">MKVLLLEDDELVASLIEAVLTGLAADIHVHHAATLTAARHIWQRQGADLVLCDWNLPDGYGLDLVRTIRQSSEHTPVIIVSASSDRDNVKRALHLGVIDFIAKPFDVSTLHQRLLPVFERINAAELSDSPSLPLLDYWLEQALGAKLQLPGELGAETITPLLNQPAPLTPTELAARWKNETALVTRLLQLANNISLKRSGNAISRPADAISILGVAMSLNCAMAMALNSARGLSHPVLKQQAALYQAHAEQVAAIARAMALSIELDGASCHAAGLLCRCGELALLRTLQDYLDQGGKIDDHKIEDILKRWGPRYGNRLKIQWQLPIPLRELIGAVHVPPTQTTRKALLVMHLAGLRVSSRLHGPEAERLLRRAGLNPDKWLNKA</sequence>
<evidence type="ECO:0000259" key="7">
    <source>
        <dbReference type="PROSITE" id="PS50110"/>
    </source>
</evidence>
<dbReference type="InterPro" id="IPR001789">
    <property type="entry name" value="Sig_transdc_resp-reg_receiver"/>
</dbReference>
<dbReference type="RefSeq" id="WP_019934669.1">
    <property type="nucleotide sequence ID" value="NZ_CP166302.1"/>
</dbReference>
<keyword evidence="5" id="KW-0804">Transcription</keyword>
<dbReference type="Proteomes" id="UP001610706">
    <property type="component" value="Unassembled WGS sequence"/>
</dbReference>
<dbReference type="Pfam" id="PF08668">
    <property type="entry name" value="HDOD"/>
    <property type="match status" value="1"/>
</dbReference>
<keyword evidence="4" id="KW-0238">DNA-binding</keyword>
<feature type="domain" description="Response regulatory" evidence="7">
    <location>
        <begin position="2"/>
        <end position="118"/>
    </location>
</feature>
<dbReference type="InterPro" id="IPR011006">
    <property type="entry name" value="CheY-like_superfamily"/>
</dbReference>
<keyword evidence="2" id="KW-0902">Two-component regulatory system</keyword>
<evidence type="ECO:0000256" key="6">
    <source>
        <dbReference type="PROSITE-ProRule" id="PRU00169"/>
    </source>
</evidence>
<evidence type="ECO:0000313" key="10">
    <source>
        <dbReference type="Proteomes" id="UP001610706"/>
    </source>
</evidence>
<dbReference type="Pfam" id="PF00072">
    <property type="entry name" value="Response_reg"/>
    <property type="match status" value="1"/>
</dbReference>
<evidence type="ECO:0000256" key="3">
    <source>
        <dbReference type="ARBA" id="ARBA00023015"/>
    </source>
</evidence>
<reference evidence="9 10" key="1">
    <citation type="submission" date="2024-08" db="EMBL/GenBank/DDBJ databases">
        <title>Oceanimonas smirnovii Genome sequencing and assembly.</title>
        <authorList>
            <person name="Tang B."/>
        </authorList>
    </citation>
    <scope>NUCLEOTIDE SEQUENCE [LARGE SCALE GENOMIC DNA]</scope>
    <source>
        <strain evidence="9 10">OS2020-119</strain>
    </source>
</reference>
<feature type="modified residue" description="4-aspartylphosphate" evidence="6">
    <location>
        <position position="53"/>
    </location>
</feature>
<dbReference type="SUPFAM" id="SSF52172">
    <property type="entry name" value="CheY-like"/>
    <property type="match status" value="1"/>
</dbReference>
<dbReference type="EMBL" id="JBGFTR010000038">
    <property type="protein sequence ID" value="MFH7566561.1"/>
    <property type="molecule type" value="Genomic_DNA"/>
</dbReference>